<dbReference type="RefSeq" id="WP_118966724.1">
    <property type="nucleotide sequence ID" value="NZ_QHCT01000001.1"/>
</dbReference>
<organism evidence="1 2">
    <name type="scientific">Leptospira stimsonii</name>
    <dbReference type="NCBI Taxonomy" id="2202203"/>
    <lineage>
        <taxon>Bacteria</taxon>
        <taxon>Pseudomonadati</taxon>
        <taxon>Spirochaetota</taxon>
        <taxon>Spirochaetia</taxon>
        <taxon>Leptospirales</taxon>
        <taxon>Leptospiraceae</taxon>
        <taxon>Leptospira</taxon>
    </lineage>
</organism>
<protein>
    <submittedName>
        <fullName evidence="1">DNA alkylation repair protein</fullName>
    </submittedName>
</protein>
<gene>
    <name evidence="1" type="ORF">DLM75_01095</name>
</gene>
<evidence type="ECO:0000313" key="2">
    <source>
        <dbReference type="Proteomes" id="UP000265798"/>
    </source>
</evidence>
<sequence>MAELLKDLYTKEVLQKIASSFSKEIKSVSEEEWIRRFKQKDWNRLELKQRIRRIAEVIAEELPKPFPKSIKPLLAITDSIEKRFSGKEIFLSIFLGDVVEILGIEYPEESMIAFERITKLISCEFSIRPFLIRHPEVAWSRMLEWSLHSDPNVRRLSSEGSRPRLPWGMGIPGLKKDPKRTIPILQNLKDDPDEVVRRSVANHLNDISKDHPEIVLEIAESWVGTTKERDALLKHALRGLLKNGNQRALKIFGFGSKVNAKILNLNLKSKKVKIGGELLFRFSVVLEEKKKTNLRMEYKIEYAKDSGKTSKKVFQIEERFFDPKESVSYERKQSFKQMTTRVHVPGKHTLEIYINGEEKAKIEFQVIG</sequence>
<dbReference type="AlphaFoldDB" id="A0A396ZDB8"/>
<dbReference type="Gene3D" id="1.25.40.290">
    <property type="entry name" value="ARM repeat domains"/>
    <property type="match status" value="1"/>
</dbReference>
<accession>A0A396ZDB8</accession>
<dbReference type="Proteomes" id="UP000265798">
    <property type="component" value="Unassembled WGS sequence"/>
</dbReference>
<dbReference type="SUPFAM" id="SSF48371">
    <property type="entry name" value="ARM repeat"/>
    <property type="match status" value="1"/>
</dbReference>
<name>A0A396ZDB8_9LEPT</name>
<dbReference type="EMBL" id="QHCT01000001">
    <property type="protein sequence ID" value="RHX91874.1"/>
    <property type="molecule type" value="Genomic_DNA"/>
</dbReference>
<proteinExistence type="predicted"/>
<reference evidence="2" key="1">
    <citation type="submission" date="2018-05" db="EMBL/GenBank/DDBJ databases">
        <title>Leptospira yasudae sp. nov. and Leptospira stimsonii sp. nov., two pathogenic species of the genus Leptospira isolated from environmental sources.</title>
        <authorList>
            <person name="Casanovas-Massana A."/>
            <person name="Hamond C."/>
            <person name="Santos L.A."/>
            <person name="Hacker K.P."/>
            <person name="Balassiano I."/>
            <person name="Medeiros M.A."/>
            <person name="Reis M.G."/>
            <person name="Ko A.I."/>
            <person name="Wunder E.A."/>
        </authorList>
    </citation>
    <scope>NUCLEOTIDE SEQUENCE [LARGE SCALE GENOMIC DNA]</scope>
    <source>
        <strain evidence="2">Yale</strain>
    </source>
</reference>
<comment type="caution">
    <text evidence="1">The sequence shown here is derived from an EMBL/GenBank/DDBJ whole genome shotgun (WGS) entry which is preliminary data.</text>
</comment>
<dbReference type="InterPro" id="IPR016024">
    <property type="entry name" value="ARM-type_fold"/>
</dbReference>
<evidence type="ECO:0000313" key="1">
    <source>
        <dbReference type="EMBL" id="RHX91874.1"/>
    </source>
</evidence>
<dbReference type="OrthoDB" id="9797162at2"/>